<dbReference type="EMBL" id="JADOUA010000001">
    <property type="protein sequence ID" value="MBG6089630.1"/>
    <property type="molecule type" value="Genomic_DNA"/>
</dbReference>
<accession>A0A931GJX3</accession>
<sequence>MSAVARMFCRETADHLPTTIEAMAWPYFSDPPIPSRSGHVSATMSSYHRALPAVSTIWTAGAVTQGLNRRVLRATAATLLLAAGD</sequence>
<evidence type="ECO:0000313" key="1">
    <source>
        <dbReference type="EMBL" id="MBG6089630.1"/>
    </source>
</evidence>
<comment type="caution">
    <text evidence="1">The sequence shown here is derived from an EMBL/GenBank/DDBJ whole genome shotgun (WGS) entry which is preliminary data.</text>
</comment>
<name>A0A931GJX3_9ACTN</name>
<reference evidence="1" key="1">
    <citation type="submission" date="2020-11" db="EMBL/GenBank/DDBJ databases">
        <title>Sequencing the genomes of 1000 actinobacteria strains.</title>
        <authorList>
            <person name="Klenk H.-P."/>
        </authorList>
    </citation>
    <scope>NUCLEOTIDE SEQUENCE</scope>
    <source>
        <strain evidence="1">DSM 43175</strain>
    </source>
</reference>
<organism evidence="1 2">
    <name type="scientific">Actinomadura viridis</name>
    <dbReference type="NCBI Taxonomy" id="58110"/>
    <lineage>
        <taxon>Bacteria</taxon>
        <taxon>Bacillati</taxon>
        <taxon>Actinomycetota</taxon>
        <taxon>Actinomycetes</taxon>
        <taxon>Streptosporangiales</taxon>
        <taxon>Thermomonosporaceae</taxon>
        <taxon>Actinomadura</taxon>
    </lineage>
</organism>
<dbReference type="AlphaFoldDB" id="A0A931GJX3"/>
<evidence type="ECO:0000313" key="2">
    <source>
        <dbReference type="Proteomes" id="UP000614047"/>
    </source>
</evidence>
<dbReference type="Proteomes" id="UP000614047">
    <property type="component" value="Unassembled WGS sequence"/>
</dbReference>
<keyword evidence="2" id="KW-1185">Reference proteome</keyword>
<protein>
    <submittedName>
        <fullName evidence="1">Uncharacterized protein</fullName>
    </submittedName>
</protein>
<proteinExistence type="predicted"/>
<gene>
    <name evidence="1" type="ORF">IW256_003743</name>
</gene>